<name>A0A6C0ENC2_9ZZZZ</name>
<sequence length="335" mass="39467">MTYILILLLLIAFLLDRKILPDHKTTKSNFSNLINKPIIWIYINKSKSSKVWESFYSRRTIDNISTLSEICIRSILSKNNDLGKINIVTDDNLNLYIPNFPGCNEKIDKQSRLNYIKYNLLYNYGGLWVPPDTLCLTNFNSILNKLNHHDLVLIKNIDNNIDDTFIACNKFNPTIKKILENSQRKILDHNYYFHNQSGLLLNKLHTVENTYIFTNNINGKYDYNNKEITTDNYVSNNLTLFKNPQMVDFLHLNESKISKEIRNNWLLRMNLGQMLETNMWITKLFRFSLHLEQQFFDETNYDLLPSKTEVIDVSKKINLPYSPYLIVTKESSRNT</sequence>
<organism evidence="1">
    <name type="scientific">viral metagenome</name>
    <dbReference type="NCBI Taxonomy" id="1070528"/>
    <lineage>
        <taxon>unclassified sequences</taxon>
        <taxon>metagenomes</taxon>
        <taxon>organismal metagenomes</taxon>
    </lineage>
</organism>
<dbReference type="EMBL" id="MN738865">
    <property type="protein sequence ID" value="QHT28845.1"/>
    <property type="molecule type" value="Genomic_DNA"/>
</dbReference>
<proteinExistence type="predicted"/>
<reference evidence="1" key="1">
    <citation type="journal article" date="2020" name="Nature">
        <title>Giant virus diversity and host interactions through global metagenomics.</title>
        <authorList>
            <person name="Schulz F."/>
            <person name="Roux S."/>
            <person name="Paez-Espino D."/>
            <person name="Jungbluth S."/>
            <person name="Walsh D.A."/>
            <person name="Denef V.J."/>
            <person name="McMahon K.D."/>
            <person name="Konstantinidis K.T."/>
            <person name="Eloe-Fadrosh E.A."/>
            <person name="Kyrpides N.C."/>
            <person name="Woyke T."/>
        </authorList>
    </citation>
    <scope>NUCLEOTIDE SEQUENCE</scope>
    <source>
        <strain evidence="1">GVMAG-M-3300001351-8</strain>
    </source>
</reference>
<evidence type="ECO:0000313" key="1">
    <source>
        <dbReference type="EMBL" id="QHT28845.1"/>
    </source>
</evidence>
<accession>A0A6C0ENC2</accession>
<dbReference type="AlphaFoldDB" id="A0A6C0ENC2"/>
<protein>
    <recommendedName>
        <fullName evidence="2">Nucleotide-diphospho-sugar transferase domain-containing protein</fullName>
    </recommendedName>
</protein>
<dbReference type="Gene3D" id="3.90.550.20">
    <property type="match status" value="1"/>
</dbReference>
<evidence type="ECO:0008006" key="2">
    <source>
        <dbReference type="Google" id="ProtNLM"/>
    </source>
</evidence>